<dbReference type="PROSITE" id="PS00584">
    <property type="entry name" value="PFKB_KINASES_2"/>
    <property type="match status" value="1"/>
</dbReference>
<keyword evidence="4 12" id="KW-0808">Transferase</keyword>
<protein>
    <recommendedName>
        <fullName evidence="3 12">Ribokinase</fullName>
        <shortName evidence="12">RK</shortName>
        <ecNumber evidence="2 12">2.7.1.15</ecNumber>
    </recommendedName>
</protein>
<dbReference type="AlphaFoldDB" id="A0A560E425"/>
<dbReference type="Proteomes" id="UP000319949">
    <property type="component" value="Unassembled WGS sequence"/>
</dbReference>
<feature type="domain" description="Carbohydrate kinase PfkB" evidence="13">
    <location>
        <begin position="2"/>
        <end position="296"/>
    </location>
</feature>
<keyword evidence="7 12" id="KW-0418">Kinase</keyword>
<feature type="binding site" evidence="12">
    <location>
        <position position="251"/>
    </location>
    <ligand>
        <name>K(+)</name>
        <dbReference type="ChEBI" id="CHEBI:29103"/>
    </ligand>
</feature>
<comment type="similarity">
    <text evidence="1">Belongs to the carbohydrate kinase pfkB family.</text>
</comment>
<name>A0A560E425_9BRAD</name>
<feature type="binding site" evidence="12">
    <location>
        <begin position="254"/>
        <end position="255"/>
    </location>
    <ligand>
        <name>ATP</name>
        <dbReference type="ChEBI" id="CHEBI:30616"/>
    </ligand>
</feature>
<evidence type="ECO:0000259" key="13">
    <source>
        <dbReference type="Pfam" id="PF00294"/>
    </source>
</evidence>
<feature type="binding site" evidence="12">
    <location>
        <position position="137"/>
    </location>
    <ligand>
        <name>substrate</name>
    </ligand>
</feature>
<dbReference type="Pfam" id="PF00294">
    <property type="entry name" value="PfkB"/>
    <property type="match status" value="1"/>
</dbReference>
<evidence type="ECO:0000256" key="12">
    <source>
        <dbReference type="HAMAP-Rule" id="MF_01987"/>
    </source>
</evidence>
<dbReference type="PRINTS" id="PR00990">
    <property type="entry name" value="RIBOKINASE"/>
</dbReference>
<dbReference type="HAMAP" id="MF_01987">
    <property type="entry name" value="Ribokinase"/>
    <property type="match status" value="1"/>
</dbReference>
<keyword evidence="12" id="KW-0963">Cytoplasm</keyword>
<keyword evidence="9 12" id="KW-0460">Magnesium</keyword>
<keyword evidence="11 12" id="KW-0119">Carbohydrate metabolism</keyword>
<evidence type="ECO:0000256" key="6">
    <source>
        <dbReference type="ARBA" id="ARBA00022741"/>
    </source>
</evidence>
<dbReference type="PANTHER" id="PTHR10584:SF166">
    <property type="entry name" value="RIBOKINASE"/>
    <property type="match status" value="1"/>
</dbReference>
<dbReference type="GO" id="GO:0005829">
    <property type="term" value="C:cytosol"/>
    <property type="evidence" value="ECO:0007669"/>
    <property type="project" value="TreeGrafter"/>
</dbReference>
<comment type="subunit">
    <text evidence="12">Homodimer.</text>
</comment>
<dbReference type="GO" id="GO:0019303">
    <property type="term" value="P:D-ribose catabolic process"/>
    <property type="evidence" value="ECO:0007669"/>
    <property type="project" value="UniProtKB-UniRule"/>
</dbReference>
<dbReference type="EC" id="2.7.1.15" evidence="2 12"/>
<comment type="activity regulation">
    <text evidence="12">Activated by a monovalent cation that binds near, but not in, the active site. The most likely occupant of the site in vivo is potassium. Ion binding induces a conformational change that may alter substrate affinity.</text>
</comment>
<dbReference type="InterPro" id="IPR011877">
    <property type="entry name" value="Ribokinase"/>
</dbReference>
<comment type="caution">
    <text evidence="12">Lacks conserved residue(s) required for the propagation of feature annotation.</text>
</comment>
<reference evidence="14 15" key="1">
    <citation type="submission" date="2019-06" db="EMBL/GenBank/DDBJ databases">
        <title>Genomic Encyclopedia of Type Strains, Phase IV (KMG-V): Genome sequencing to study the core and pangenomes of soil and plant-associated prokaryotes.</title>
        <authorList>
            <person name="Whitman W."/>
        </authorList>
    </citation>
    <scope>NUCLEOTIDE SEQUENCE [LARGE SCALE GENOMIC DNA]</scope>
    <source>
        <strain evidence="14 15">BR 510</strain>
    </source>
</reference>
<feature type="binding site" evidence="12">
    <location>
        <position position="290"/>
    </location>
    <ligand>
        <name>K(+)</name>
        <dbReference type="ChEBI" id="CHEBI:29103"/>
    </ligand>
</feature>
<evidence type="ECO:0000256" key="4">
    <source>
        <dbReference type="ARBA" id="ARBA00022679"/>
    </source>
</evidence>
<evidence type="ECO:0000313" key="14">
    <source>
        <dbReference type="EMBL" id="TWB04134.1"/>
    </source>
</evidence>
<sequence>MILVFGSLNIDLVAQVPVIPGPGRTVLAPSYQTHFGGKGANQAVAAARIAGPGQVRMAGRVGRDGFGDSAIENLRANGVDAGLVVRADEPTGCAFITVDQAGENAITVASGANLAASAGDLPASLFGADTVLVLQMEVPFAQALDAARRTTAASGTVIWNLAPVPAKMNSEMVTELLAATSYLLVNEHEALDAAAAIGLAASEYEAAAAVLAKAGNLVCIVTAGAQGALAVTADGTCLRAPAPDITPVDTTGAGDTFAGALAAMIHEKVPLQTALEVGCEAAAQKCLKPGAQAGMPLRGAIAALAGTA</sequence>
<evidence type="ECO:0000256" key="1">
    <source>
        <dbReference type="ARBA" id="ARBA00005380"/>
    </source>
</evidence>
<feature type="binding site" evidence="12">
    <location>
        <begin position="37"/>
        <end position="41"/>
    </location>
    <ligand>
        <name>substrate</name>
    </ligand>
</feature>
<keyword evidence="15" id="KW-1185">Reference proteome</keyword>
<comment type="cofactor">
    <cofactor evidence="12">
        <name>Mg(2+)</name>
        <dbReference type="ChEBI" id="CHEBI:18420"/>
    </cofactor>
    <text evidence="12">Requires a divalent cation, most likely magnesium in vivo, as an electrophilic catalyst to aid phosphoryl group transfer. It is the chelate of the metal and the nucleotide that is the actual substrate.</text>
</comment>
<evidence type="ECO:0000313" key="15">
    <source>
        <dbReference type="Proteomes" id="UP000319949"/>
    </source>
</evidence>
<dbReference type="EMBL" id="VITK01000002">
    <property type="protein sequence ID" value="TWB04134.1"/>
    <property type="molecule type" value="Genomic_DNA"/>
</dbReference>
<keyword evidence="8 12" id="KW-0067">ATP-binding</keyword>
<comment type="function">
    <text evidence="12">Catalyzes the phosphorylation of ribose at O-5 in a reaction requiring ATP and magnesium. The resulting D-ribose-5-phosphate can then be used either for sythesis of nucleotides, histidine, and tryptophan, or as a component of the pentose phosphate pathway.</text>
</comment>
<evidence type="ECO:0000256" key="10">
    <source>
        <dbReference type="ARBA" id="ARBA00022958"/>
    </source>
</evidence>
<evidence type="ECO:0000256" key="3">
    <source>
        <dbReference type="ARBA" id="ARBA00016943"/>
    </source>
</evidence>
<feature type="binding site" evidence="12">
    <location>
        <position position="255"/>
    </location>
    <ligand>
        <name>substrate</name>
    </ligand>
</feature>
<dbReference type="UniPathway" id="UPA00916">
    <property type="reaction ID" value="UER00889"/>
</dbReference>
<dbReference type="RefSeq" id="WP_145658993.1">
    <property type="nucleotide sequence ID" value="NZ_VITK01000002.1"/>
</dbReference>
<dbReference type="InterPro" id="IPR029056">
    <property type="entry name" value="Ribokinase-like"/>
</dbReference>
<keyword evidence="10 12" id="KW-0630">Potassium</keyword>
<comment type="caution">
    <text evidence="14">The sequence shown here is derived from an EMBL/GenBank/DDBJ whole genome shotgun (WGS) entry which is preliminary data.</text>
</comment>
<evidence type="ECO:0000256" key="8">
    <source>
        <dbReference type="ARBA" id="ARBA00022840"/>
    </source>
</evidence>
<accession>A0A560E425</accession>
<comment type="similarity">
    <text evidence="12">Belongs to the carbohydrate kinase PfkB family. Ribokinase subfamily.</text>
</comment>
<comment type="pathway">
    <text evidence="12">Carbohydrate metabolism; D-ribose degradation; D-ribose 5-phosphate from beta-D-ribopyranose: step 2/2.</text>
</comment>
<dbReference type="InterPro" id="IPR002173">
    <property type="entry name" value="Carboh/pur_kinase_PfkB_CS"/>
</dbReference>
<proteinExistence type="inferred from homology"/>
<evidence type="ECO:0000256" key="5">
    <source>
        <dbReference type="ARBA" id="ARBA00022723"/>
    </source>
</evidence>
<feature type="binding site" evidence="12">
    <location>
        <position position="249"/>
    </location>
    <ligand>
        <name>K(+)</name>
        <dbReference type="ChEBI" id="CHEBI:29103"/>
    </ligand>
</feature>
<keyword evidence="6 12" id="KW-0547">Nucleotide-binding</keyword>
<feature type="binding site" evidence="12">
    <location>
        <position position="288"/>
    </location>
    <ligand>
        <name>K(+)</name>
        <dbReference type="ChEBI" id="CHEBI:29103"/>
    </ligand>
</feature>
<dbReference type="InterPro" id="IPR002139">
    <property type="entry name" value="Ribo/fructo_kinase"/>
</dbReference>
<dbReference type="InterPro" id="IPR011611">
    <property type="entry name" value="PfkB_dom"/>
</dbReference>
<dbReference type="STRING" id="1803665.GCA_001641335_01922"/>
<dbReference type="Gene3D" id="3.40.1190.20">
    <property type="match status" value="1"/>
</dbReference>
<evidence type="ECO:0000256" key="11">
    <source>
        <dbReference type="ARBA" id="ARBA00023277"/>
    </source>
</evidence>
<feature type="active site" description="Proton acceptor" evidence="12">
    <location>
        <position position="255"/>
    </location>
</feature>
<organism evidence="14 15">
    <name type="scientific">Bradyrhizobium stylosanthis</name>
    <dbReference type="NCBI Taxonomy" id="1803665"/>
    <lineage>
        <taxon>Bacteria</taxon>
        <taxon>Pseudomonadati</taxon>
        <taxon>Pseudomonadota</taxon>
        <taxon>Alphaproteobacteria</taxon>
        <taxon>Hyphomicrobiales</taxon>
        <taxon>Nitrobacteraceae</taxon>
        <taxon>Bradyrhizobium</taxon>
    </lineage>
</organism>
<dbReference type="CDD" id="cd01174">
    <property type="entry name" value="ribokinase"/>
    <property type="match status" value="1"/>
</dbReference>
<feature type="binding site" evidence="12">
    <location>
        <begin position="9"/>
        <end position="11"/>
    </location>
    <ligand>
        <name>substrate</name>
    </ligand>
</feature>
<feature type="binding site" evidence="12">
    <location>
        <position position="285"/>
    </location>
    <ligand>
        <name>K(+)</name>
        <dbReference type="ChEBI" id="CHEBI:29103"/>
    </ligand>
</feature>
<dbReference type="PANTHER" id="PTHR10584">
    <property type="entry name" value="SUGAR KINASE"/>
    <property type="match status" value="1"/>
</dbReference>
<comment type="subcellular location">
    <subcellularLocation>
        <location evidence="12">Cytoplasm</location>
    </subcellularLocation>
</comment>
<dbReference type="GO" id="GO:0004747">
    <property type="term" value="F:ribokinase activity"/>
    <property type="evidence" value="ECO:0007669"/>
    <property type="project" value="UniProtKB-UniRule"/>
</dbReference>
<gene>
    <name evidence="12" type="primary">rbsK</name>
    <name evidence="14" type="ORF">FBZ96_102609</name>
</gene>
<dbReference type="SUPFAM" id="SSF53613">
    <property type="entry name" value="Ribokinase-like"/>
    <property type="match status" value="1"/>
</dbReference>
<evidence type="ECO:0000256" key="9">
    <source>
        <dbReference type="ARBA" id="ARBA00022842"/>
    </source>
</evidence>
<evidence type="ECO:0000256" key="2">
    <source>
        <dbReference type="ARBA" id="ARBA00012035"/>
    </source>
</evidence>
<keyword evidence="5 12" id="KW-0479">Metal-binding</keyword>
<dbReference type="OrthoDB" id="9775849at2"/>
<comment type="catalytic activity">
    <reaction evidence="12">
        <text>D-ribose + ATP = D-ribose 5-phosphate + ADP + H(+)</text>
        <dbReference type="Rhea" id="RHEA:13697"/>
        <dbReference type="ChEBI" id="CHEBI:15378"/>
        <dbReference type="ChEBI" id="CHEBI:30616"/>
        <dbReference type="ChEBI" id="CHEBI:47013"/>
        <dbReference type="ChEBI" id="CHEBI:78346"/>
        <dbReference type="ChEBI" id="CHEBI:456216"/>
        <dbReference type="EC" id="2.7.1.15"/>
    </reaction>
</comment>
<evidence type="ECO:0000256" key="7">
    <source>
        <dbReference type="ARBA" id="ARBA00022777"/>
    </source>
</evidence>
<dbReference type="GO" id="GO:0005524">
    <property type="term" value="F:ATP binding"/>
    <property type="evidence" value="ECO:0007669"/>
    <property type="project" value="UniProtKB-UniRule"/>
</dbReference>
<feature type="binding site" evidence="12">
    <location>
        <begin position="222"/>
        <end position="227"/>
    </location>
    <ligand>
        <name>ATP</name>
        <dbReference type="ChEBI" id="CHEBI:30616"/>
    </ligand>
</feature>
<dbReference type="GO" id="GO:0046872">
    <property type="term" value="F:metal ion binding"/>
    <property type="evidence" value="ECO:0007669"/>
    <property type="project" value="UniProtKB-KW"/>
</dbReference>
<feature type="binding site" evidence="12">
    <location>
        <position position="186"/>
    </location>
    <ligand>
        <name>ATP</name>
        <dbReference type="ChEBI" id="CHEBI:30616"/>
    </ligand>
</feature>